<dbReference type="GO" id="GO:0034599">
    <property type="term" value="P:cellular response to oxidative stress"/>
    <property type="evidence" value="ECO:0007669"/>
    <property type="project" value="TreeGrafter"/>
</dbReference>
<keyword evidence="8" id="KW-0676">Redox-active center</keyword>
<dbReference type="Proteomes" id="UP000033562">
    <property type="component" value="Unassembled WGS sequence"/>
</dbReference>
<dbReference type="PANTHER" id="PTHR42801">
    <property type="entry name" value="THIOREDOXIN-DEPENDENT PEROXIDE REDUCTASE"/>
    <property type="match status" value="1"/>
</dbReference>
<dbReference type="CDD" id="cd03017">
    <property type="entry name" value="PRX_BCP"/>
    <property type="match status" value="1"/>
</dbReference>
<gene>
    <name evidence="15" type="ORF">NLO413_0268</name>
</gene>
<dbReference type="PIRSF" id="PIRSF000239">
    <property type="entry name" value="AHPC"/>
    <property type="match status" value="1"/>
</dbReference>
<dbReference type="PROSITE" id="PS51352">
    <property type="entry name" value="THIOREDOXIN_2"/>
    <property type="match status" value="1"/>
</dbReference>
<comment type="caution">
    <text evidence="15">The sequence shown here is derived from an EMBL/GenBank/DDBJ whole genome shotgun (WGS) entry which is preliminary data.</text>
</comment>
<evidence type="ECO:0000313" key="16">
    <source>
        <dbReference type="Proteomes" id="UP000033562"/>
    </source>
</evidence>
<dbReference type="FunFam" id="3.40.30.10:FF:000007">
    <property type="entry name" value="Thioredoxin-dependent thiol peroxidase"/>
    <property type="match status" value="1"/>
</dbReference>
<evidence type="ECO:0000256" key="9">
    <source>
        <dbReference type="ARBA" id="ARBA00032824"/>
    </source>
</evidence>
<dbReference type="GO" id="GO:0008379">
    <property type="term" value="F:thioredoxin peroxidase activity"/>
    <property type="evidence" value="ECO:0007669"/>
    <property type="project" value="TreeGrafter"/>
</dbReference>
<evidence type="ECO:0000256" key="5">
    <source>
        <dbReference type="ARBA" id="ARBA00022862"/>
    </source>
</evidence>
<dbReference type="STRING" id="1359163.NLO413_0268"/>
<evidence type="ECO:0000256" key="4">
    <source>
        <dbReference type="ARBA" id="ARBA00022559"/>
    </source>
</evidence>
<dbReference type="InterPro" id="IPR024706">
    <property type="entry name" value="Peroxiredoxin_AhpC-typ"/>
</dbReference>
<evidence type="ECO:0000256" key="2">
    <source>
        <dbReference type="ARBA" id="ARBA00011245"/>
    </source>
</evidence>
<dbReference type="GO" id="GO:0005737">
    <property type="term" value="C:cytoplasm"/>
    <property type="evidence" value="ECO:0007669"/>
    <property type="project" value="TreeGrafter"/>
</dbReference>
<sequence>MSIQIGDIAPIFQILLDDGKRITSDFYKNNKNIILYFYPKDNTPGCTMEAENFRDAYEEISSLDTIVIGVSRDSMKSHMNFKKKYQLPFNLIADIESDVVQKYNVLIEKSMFNKTYMGIDRSTFLIDKAGIVRKIWRNVKVTNHVSSVIEEIKQLKL</sequence>
<organism evidence="15 16">
    <name type="scientific">Candidatus Neoehrlichia procyonis str. RAC413</name>
    <dbReference type="NCBI Taxonomy" id="1359163"/>
    <lineage>
        <taxon>Bacteria</taxon>
        <taxon>Pseudomonadati</taxon>
        <taxon>Pseudomonadota</taxon>
        <taxon>Alphaproteobacteria</taxon>
        <taxon>Rickettsiales</taxon>
        <taxon>Anaplasmataceae</taxon>
        <taxon>Candidatus Neoehrlichia</taxon>
    </lineage>
</organism>
<feature type="domain" description="Thioredoxin" evidence="14">
    <location>
        <begin position="3"/>
        <end position="157"/>
    </location>
</feature>
<name>A0A0F3NLF6_9RICK</name>
<keyword evidence="6" id="KW-0560">Oxidoreductase</keyword>
<dbReference type="RefSeq" id="WP_045808731.1">
    <property type="nucleotide sequence ID" value="NZ_LANX01000001.1"/>
</dbReference>
<dbReference type="InterPro" id="IPR036249">
    <property type="entry name" value="Thioredoxin-like_sf"/>
</dbReference>
<dbReference type="InterPro" id="IPR013766">
    <property type="entry name" value="Thioredoxin_domain"/>
</dbReference>
<comment type="subunit">
    <text evidence="2">Monomer.</text>
</comment>
<evidence type="ECO:0000259" key="14">
    <source>
        <dbReference type="PROSITE" id="PS51352"/>
    </source>
</evidence>
<dbReference type="Gene3D" id="3.40.30.10">
    <property type="entry name" value="Glutaredoxin"/>
    <property type="match status" value="1"/>
</dbReference>
<dbReference type="GO" id="GO:0045454">
    <property type="term" value="P:cell redox homeostasis"/>
    <property type="evidence" value="ECO:0007669"/>
    <property type="project" value="TreeGrafter"/>
</dbReference>
<dbReference type="InterPro" id="IPR050924">
    <property type="entry name" value="Peroxiredoxin_BCP/PrxQ"/>
</dbReference>
<evidence type="ECO:0000256" key="7">
    <source>
        <dbReference type="ARBA" id="ARBA00023157"/>
    </source>
</evidence>
<comment type="function">
    <text evidence="1">Thiol-specific peroxidase that catalyzes the reduction of hydrogen peroxide and organic hydroperoxides to water and alcohols, respectively. Plays a role in cell protection against oxidative stress by detoxifying peroxides and as sensor of hydrogen peroxide-mediated signaling events.</text>
</comment>
<evidence type="ECO:0000256" key="3">
    <source>
        <dbReference type="ARBA" id="ARBA00013017"/>
    </source>
</evidence>
<evidence type="ECO:0000256" key="12">
    <source>
        <dbReference type="ARBA" id="ARBA00049091"/>
    </source>
</evidence>
<reference evidence="15 16" key="1">
    <citation type="submission" date="2015-02" db="EMBL/GenBank/DDBJ databases">
        <title>Genome Sequencing of Rickettsiales.</title>
        <authorList>
            <person name="Daugherty S.C."/>
            <person name="Su Q."/>
            <person name="Abolude K."/>
            <person name="Beier-Sexton M."/>
            <person name="Carlyon J.A."/>
            <person name="Carter R."/>
            <person name="Day N.P."/>
            <person name="Dumler S.J."/>
            <person name="Dyachenko V."/>
            <person name="Godinez A."/>
            <person name="Kurtti T.J."/>
            <person name="Lichay M."/>
            <person name="Mullins K.E."/>
            <person name="Ott S."/>
            <person name="Pappas-Brown V."/>
            <person name="Paris D.H."/>
            <person name="Patel P."/>
            <person name="Richards A.L."/>
            <person name="Sadzewicz L."/>
            <person name="Sears K."/>
            <person name="Seidman D."/>
            <person name="Sengamalay N."/>
            <person name="Stenos J."/>
            <person name="Tallon L.J."/>
            <person name="Vincent G."/>
            <person name="Fraser C.M."/>
            <person name="Munderloh U."/>
            <person name="Dunning-Hotopp J.C."/>
        </authorList>
    </citation>
    <scope>NUCLEOTIDE SEQUENCE [LARGE SCALE GENOMIC DNA]</scope>
    <source>
        <strain evidence="15 16">RAC413</strain>
    </source>
</reference>
<comment type="similarity">
    <text evidence="10">Belongs to the peroxiredoxin family. BCP/PrxQ subfamily.</text>
</comment>
<accession>A0A0F3NLF6</accession>
<dbReference type="EMBL" id="LANX01000001">
    <property type="protein sequence ID" value="KJV68898.1"/>
    <property type="molecule type" value="Genomic_DNA"/>
</dbReference>
<dbReference type="PANTHER" id="PTHR42801:SF4">
    <property type="entry name" value="AHPC_TSA FAMILY PROTEIN"/>
    <property type="match status" value="1"/>
</dbReference>
<evidence type="ECO:0000256" key="13">
    <source>
        <dbReference type="PIRSR" id="PIRSR000239-1"/>
    </source>
</evidence>
<dbReference type="EC" id="1.11.1.24" evidence="3"/>
<dbReference type="SUPFAM" id="SSF52833">
    <property type="entry name" value="Thioredoxin-like"/>
    <property type="match status" value="1"/>
</dbReference>
<keyword evidence="16" id="KW-1185">Reference proteome</keyword>
<proteinExistence type="inferred from homology"/>
<keyword evidence="4" id="KW-0575">Peroxidase</keyword>
<evidence type="ECO:0000256" key="6">
    <source>
        <dbReference type="ARBA" id="ARBA00023002"/>
    </source>
</evidence>
<dbReference type="PATRIC" id="fig|1359163.3.peg.259"/>
<feature type="active site" description="Cysteine sulfenic acid (-SOH) intermediate; for peroxidase activity" evidence="13">
    <location>
        <position position="46"/>
    </location>
</feature>
<dbReference type="OrthoDB" id="9812811at2"/>
<comment type="catalytic activity">
    <reaction evidence="12">
        <text>a hydroperoxide + [thioredoxin]-dithiol = an alcohol + [thioredoxin]-disulfide + H2O</text>
        <dbReference type="Rhea" id="RHEA:62620"/>
        <dbReference type="Rhea" id="RHEA-COMP:10698"/>
        <dbReference type="Rhea" id="RHEA-COMP:10700"/>
        <dbReference type="ChEBI" id="CHEBI:15377"/>
        <dbReference type="ChEBI" id="CHEBI:29950"/>
        <dbReference type="ChEBI" id="CHEBI:30879"/>
        <dbReference type="ChEBI" id="CHEBI:35924"/>
        <dbReference type="ChEBI" id="CHEBI:50058"/>
        <dbReference type="EC" id="1.11.1.24"/>
    </reaction>
</comment>
<evidence type="ECO:0000256" key="11">
    <source>
        <dbReference type="ARBA" id="ARBA00042639"/>
    </source>
</evidence>
<dbReference type="InterPro" id="IPR000866">
    <property type="entry name" value="AhpC/TSA"/>
</dbReference>
<dbReference type="Pfam" id="PF00578">
    <property type="entry name" value="AhpC-TSA"/>
    <property type="match status" value="1"/>
</dbReference>
<evidence type="ECO:0000256" key="1">
    <source>
        <dbReference type="ARBA" id="ARBA00003330"/>
    </source>
</evidence>
<protein>
    <recommendedName>
        <fullName evidence="3">thioredoxin-dependent peroxiredoxin</fullName>
        <ecNumber evidence="3">1.11.1.24</ecNumber>
    </recommendedName>
    <alternativeName>
        <fullName evidence="9">Thioredoxin peroxidase</fullName>
    </alternativeName>
    <alternativeName>
        <fullName evidence="11">Thioredoxin-dependent peroxiredoxin Bcp</fullName>
    </alternativeName>
</protein>
<keyword evidence="5" id="KW-0049">Antioxidant</keyword>
<evidence type="ECO:0000256" key="10">
    <source>
        <dbReference type="ARBA" id="ARBA00038489"/>
    </source>
</evidence>
<evidence type="ECO:0000313" key="15">
    <source>
        <dbReference type="EMBL" id="KJV68898.1"/>
    </source>
</evidence>
<dbReference type="AlphaFoldDB" id="A0A0F3NLF6"/>
<evidence type="ECO:0000256" key="8">
    <source>
        <dbReference type="ARBA" id="ARBA00023284"/>
    </source>
</evidence>
<keyword evidence="7" id="KW-1015">Disulfide bond</keyword>